<evidence type="ECO:0000313" key="2">
    <source>
        <dbReference type="EnsemblProtists" id="EOD06852"/>
    </source>
</evidence>
<evidence type="ECO:0008006" key="4">
    <source>
        <dbReference type="Google" id="ProtNLM"/>
    </source>
</evidence>
<dbReference type="PANTHER" id="PTHR14136:SF17">
    <property type="entry name" value="BTB_POZ DOMAIN-CONTAINING PROTEIN KCTD9"/>
    <property type="match status" value="1"/>
</dbReference>
<dbReference type="RefSeq" id="XP_005759281.1">
    <property type="nucleotide sequence ID" value="XM_005759224.1"/>
</dbReference>
<dbReference type="EnsemblProtists" id="EOD06852">
    <property type="protein sequence ID" value="EOD06852"/>
    <property type="gene ID" value="EMIHUDRAFT_460069"/>
</dbReference>
<reference evidence="2" key="2">
    <citation type="submission" date="2024-10" db="UniProtKB">
        <authorList>
            <consortium name="EnsemblProtists"/>
        </authorList>
    </citation>
    <scope>IDENTIFICATION</scope>
</reference>
<dbReference type="Proteomes" id="UP000013827">
    <property type="component" value="Unassembled WGS sequence"/>
</dbReference>
<reference evidence="3" key="1">
    <citation type="journal article" date="2013" name="Nature">
        <title>Pan genome of the phytoplankton Emiliania underpins its global distribution.</title>
        <authorList>
            <person name="Read B.A."/>
            <person name="Kegel J."/>
            <person name="Klute M.J."/>
            <person name="Kuo A."/>
            <person name="Lefebvre S.C."/>
            <person name="Maumus F."/>
            <person name="Mayer C."/>
            <person name="Miller J."/>
            <person name="Monier A."/>
            <person name="Salamov A."/>
            <person name="Young J."/>
            <person name="Aguilar M."/>
            <person name="Claverie J.M."/>
            <person name="Frickenhaus S."/>
            <person name="Gonzalez K."/>
            <person name="Herman E.K."/>
            <person name="Lin Y.C."/>
            <person name="Napier J."/>
            <person name="Ogata H."/>
            <person name="Sarno A.F."/>
            <person name="Shmutz J."/>
            <person name="Schroeder D."/>
            <person name="de Vargas C."/>
            <person name="Verret F."/>
            <person name="von Dassow P."/>
            <person name="Valentin K."/>
            <person name="Van de Peer Y."/>
            <person name="Wheeler G."/>
            <person name="Dacks J.B."/>
            <person name="Delwiche C.F."/>
            <person name="Dyhrman S.T."/>
            <person name="Glockner G."/>
            <person name="John U."/>
            <person name="Richards T."/>
            <person name="Worden A.Z."/>
            <person name="Zhang X."/>
            <person name="Grigoriev I.V."/>
            <person name="Allen A.E."/>
            <person name="Bidle K."/>
            <person name="Borodovsky M."/>
            <person name="Bowler C."/>
            <person name="Brownlee C."/>
            <person name="Cock J.M."/>
            <person name="Elias M."/>
            <person name="Gladyshev V.N."/>
            <person name="Groth M."/>
            <person name="Guda C."/>
            <person name="Hadaegh A."/>
            <person name="Iglesias-Rodriguez M.D."/>
            <person name="Jenkins J."/>
            <person name="Jones B.M."/>
            <person name="Lawson T."/>
            <person name="Leese F."/>
            <person name="Lindquist E."/>
            <person name="Lobanov A."/>
            <person name="Lomsadze A."/>
            <person name="Malik S.B."/>
            <person name="Marsh M.E."/>
            <person name="Mackinder L."/>
            <person name="Mock T."/>
            <person name="Mueller-Roeber B."/>
            <person name="Pagarete A."/>
            <person name="Parker M."/>
            <person name="Probert I."/>
            <person name="Quesneville H."/>
            <person name="Raines C."/>
            <person name="Rensing S.A."/>
            <person name="Riano-Pachon D.M."/>
            <person name="Richier S."/>
            <person name="Rokitta S."/>
            <person name="Shiraiwa Y."/>
            <person name="Soanes D.M."/>
            <person name="van der Giezen M."/>
            <person name="Wahlund T.M."/>
            <person name="Williams B."/>
            <person name="Wilson W."/>
            <person name="Wolfe G."/>
            <person name="Wurch L.L."/>
        </authorList>
    </citation>
    <scope>NUCLEOTIDE SEQUENCE</scope>
</reference>
<dbReference type="InterPro" id="IPR051082">
    <property type="entry name" value="Pentapeptide-BTB/POZ_domain"/>
</dbReference>
<dbReference type="PANTHER" id="PTHR14136">
    <property type="entry name" value="BTB_POZ DOMAIN-CONTAINING PROTEIN KCTD9"/>
    <property type="match status" value="1"/>
</dbReference>
<dbReference type="Gene3D" id="2.160.20.80">
    <property type="entry name" value="E3 ubiquitin-protein ligase SopA"/>
    <property type="match status" value="1"/>
</dbReference>
<dbReference type="AlphaFoldDB" id="A0A0D3I6G7"/>
<evidence type="ECO:0000256" key="1">
    <source>
        <dbReference type="SAM" id="MobiDB-lite"/>
    </source>
</evidence>
<dbReference type="PaxDb" id="2903-EOD06852"/>
<proteinExistence type="predicted"/>
<sequence>MGFQYRTFKTCAFGRLPPRRHGTSGEIVAASSRLGPIELELFGGESGQHGYKEGYPENPQLRKRSVAQELSNMSSTPLWTGSYIEGHGACRVGSLANSLPGHFDEKWRVEIAECKRLCDSHRWCEAFEYGSATGYMRCELHRILPTHALPMPSYTCFVKDTPPARFCLKFCRWLGRTKESRLAEGRRDGRARRAAASGRAATGTGAGSHSADCTVSPYKDLRRCDFTGQSLYLANFEHGVADQLALVRADLTYASLKSTNLKGATFDGSDLTQALMEGATLTDASFVNATAGSAVLKGALAANANFARAMLNNAEMETLQAPGARFEYASLMYADFSKSNLRGATFVGTVFSFTSFKEADLTGTNWIRASGLETCDFTGAISAPYVLATVVLPPPPPPPEEPELPPGLFFQYAPPAPAAAAQTRPGYGPGGVRVVTRPPPPPYAYVYGGAPTTTAPAATPAATPAAAPAATPAAAPAASPAAYNYLYSAGSYPQFTGR</sequence>
<dbReference type="KEGG" id="ehx:EMIHUDRAFT_460069"/>
<dbReference type="SUPFAM" id="SSF141571">
    <property type="entry name" value="Pentapeptide repeat-like"/>
    <property type="match status" value="1"/>
</dbReference>
<name>A0A0D3I6G7_EMIH1</name>
<dbReference type="Pfam" id="PF00805">
    <property type="entry name" value="Pentapeptide"/>
    <property type="match status" value="2"/>
</dbReference>
<dbReference type="GeneID" id="17253006"/>
<dbReference type="HOGENOM" id="CLU_581957_0_0_1"/>
<keyword evidence="3" id="KW-1185">Reference proteome</keyword>
<accession>A0A0D3I6G7</accession>
<feature type="region of interest" description="Disordered" evidence="1">
    <location>
        <begin position="184"/>
        <end position="212"/>
    </location>
</feature>
<dbReference type="InterPro" id="IPR001646">
    <property type="entry name" value="5peptide_repeat"/>
</dbReference>
<feature type="compositionally biased region" description="Low complexity" evidence="1">
    <location>
        <begin position="194"/>
        <end position="212"/>
    </location>
</feature>
<evidence type="ECO:0000313" key="3">
    <source>
        <dbReference type="Proteomes" id="UP000013827"/>
    </source>
</evidence>
<organism evidence="2 3">
    <name type="scientific">Emiliania huxleyi (strain CCMP1516)</name>
    <dbReference type="NCBI Taxonomy" id="280463"/>
    <lineage>
        <taxon>Eukaryota</taxon>
        <taxon>Haptista</taxon>
        <taxon>Haptophyta</taxon>
        <taxon>Prymnesiophyceae</taxon>
        <taxon>Isochrysidales</taxon>
        <taxon>Noelaerhabdaceae</taxon>
        <taxon>Emiliania</taxon>
    </lineage>
</organism>
<protein>
    <recommendedName>
        <fullName evidence="4">Apple domain-containing protein</fullName>
    </recommendedName>
</protein>